<dbReference type="EMBL" id="JAZGQO010000008">
    <property type="protein sequence ID" value="KAK6179412.1"/>
    <property type="molecule type" value="Genomic_DNA"/>
</dbReference>
<dbReference type="SUPFAM" id="SSF48371">
    <property type="entry name" value="ARM repeat"/>
    <property type="match status" value="1"/>
</dbReference>
<dbReference type="SMART" id="SM00185">
    <property type="entry name" value="ARM"/>
    <property type="match status" value="1"/>
</dbReference>
<dbReference type="InterPro" id="IPR000225">
    <property type="entry name" value="Armadillo"/>
</dbReference>
<dbReference type="InterPro" id="IPR011989">
    <property type="entry name" value="ARM-like"/>
</dbReference>
<feature type="region of interest" description="Disordered" evidence="3">
    <location>
        <begin position="56"/>
        <end position="81"/>
    </location>
</feature>
<dbReference type="GO" id="GO:0031462">
    <property type="term" value="C:Cul2-RING ubiquitin ligase complex"/>
    <property type="evidence" value="ECO:0007669"/>
    <property type="project" value="TreeGrafter"/>
</dbReference>
<dbReference type="Gene3D" id="1.25.10.10">
    <property type="entry name" value="Leucine-rich Repeat Variant"/>
    <property type="match status" value="1"/>
</dbReference>
<dbReference type="Proteomes" id="UP001347796">
    <property type="component" value="Unassembled WGS sequence"/>
</dbReference>
<evidence type="ECO:0000256" key="1">
    <source>
        <dbReference type="ARBA" id="ARBA00022614"/>
    </source>
</evidence>
<protein>
    <recommendedName>
        <fullName evidence="4">Protein zer-1 homolog-like C-terminal domain-containing protein</fullName>
    </recommendedName>
</protein>
<dbReference type="AlphaFoldDB" id="A0AAN8PJP8"/>
<name>A0AAN8PJP8_PATCE</name>
<evidence type="ECO:0000256" key="2">
    <source>
        <dbReference type="ARBA" id="ARBA00022786"/>
    </source>
</evidence>
<dbReference type="Pfam" id="PF22964">
    <property type="entry name" value="ZER1-like_2nd"/>
    <property type="match status" value="1"/>
</dbReference>
<keyword evidence="1" id="KW-0433">Leucine-rich repeat</keyword>
<dbReference type="InterPro" id="IPR016024">
    <property type="entry name" value="ARM-type_fold"/>
</dbReference>
<organism evidence="5 6">
    <name type="scientific">Patella caerulea</name>
    <name type="common">Rayed Mediterranean limpet</name>
    <dbReference type="NCBI Taxonomy" id="87958"/>
    <lineage>
        <taxon>Eukaryota</taxon>
        <taxon>Metazoa</taxon>
        <taxon>Spiralia</taxon>
        <taxon>Lophotrochozoa</taxon>
        <taxon>Mollusca</taxon>
        <taxon>Gastropoda</taxon>
        <taxon>Patellogastropoda</taxon>
        <taxon>Patelloidea</taxon>
        <taxon>Patellidae</taxon>
        <taxon>Patella</taxon>
    </lineage>
</organism>
<evidence type="ECO:0000256" key="3">
    <source>
        <dbReference type="SAM" id="MobiDB-lite"/>
    </source>
</evidence>
<sequence length="761" mass="86937">MYDQPNTLRSSCIRFICDNIQHVCRLQSSGPRAKDDTEEPLDRELVNRLNSIELKKERQPDQVLNDAGPDAATGDPFRNEIGHSLTTNTQYTFNDQDVHLPHNISEQLLKRLSDIRKLNDSTIKIFQPQNTTLGRLVIRNATGLTQDALGILKNHKILDIEIVHQPTININELVECLGEWTLKHVRTLNVEGMSFTPNKDFELLTKLRTLRSLNVSDTEFNNEGLEVIARELNCLEHIDISLTKVTDISPLRKCKEKIKVLAMFGVEVSDSEQTGSILLELTRLVYLDVSSLLFSKPMHLAIVNILTTKDAHPRLTSLDISNICVPEDVIRFYLESHSKIEFLGLVGNDDTKYSNDFLNDLQDSYPDLVVAALGNGKQIINILKRYRNRYEYLLSAMNAIYMHTQYGSGWDDIEEVVRMIIKSIHANALHKEMDYPQHEKEYALGIAAIGCIYNLLEGDNCLRVHPTCRREVVECVLQLLTKAITVGMFDNRYYNLVFVRLLKQVLLNNEMPFYEKNCGYIRTLINHIKLKINNRIFNEELKCLTRIFWNVTDEAAVNCKIIVRENGMEVLMNLLQVLLGFTPSVLHQIHSSIINAALGTLNNIAEVKELRKKFMNDNFIKLVTNLLDSDQALTSYSSAGILANLISDGDELWRTKETMQECCSAKLMTTVLNWKERRGGLVKYESFWPLFQLLKCYDTPAAQLWAAWAIAHVCGYYASRYCPLLVKEGGKEILKQTLQNSTLEVKKLVLNIQHHLNNSVL</sequence>
<evidence type="ECO:0000313" key="5">
    <source>
        <dbReference type="EMBL" id="KAK6179412.1"/>
    </source>
</evidence>
<keyword evidence="2" id="KW-0833">Ubl conjugation pathway</keyword>
<accession>A0AAN8PJP8</accession>
<dbReference type="Gene3D" id="3.80.10.10">
    <property type="entry name" value="Ribonuclease Inhibitor"/>
    <property type="match status" value="1"/>
</dbReference>
<dbReference type="SUPFAM" id="SSF52047">
    <property type="entry name" value="RNI-like"/>
    <property type="match status" value="1"/>
</dbReference>
<reference evidence="5 6" key="1">
    <citation type="submission" date="2024-01" db="EMBL/GenBank/DDBJ databases">
        <title>The genome of the rayed Mediterranean limpet Patella caerulea (Linnaeus, 1758).</title>
        <authorList>
            <person name="Anh-Thu Weber A."/>
            <person name="Halstead-Nussloch G."/>
        </authorList>
    </citation>
    <scope>NUCLEOTIDE SEQUENCE [LARGE SCALE GENOMIC DNA]</scope>
    <source>
        <strain evidence="5">AATW-2023a</strain>
        <tissue evidence="5">Whole specimen</tissue>
    </source>
</reference>
<gene>
    <name evidence="5" type="ORF">SNE40_011778</name>
</gene>
<keyword evidence="6" id="KW-1185">Reference proteome</keyword>
<dbReference type="InterPro" id="IPR055142">
    <property type="entry name" value="ZER1-like_C"/>
</dbReference>
<proteinExistence type="predicted"/>
<dbReference type="PANTHER" id="PTHR12904">
    <property type="match status" value="1"/>
</dbReference>
<feature type="domain" description="Protein zer-1 homolog-like C-terminal" evidence="4">
    <location>
        <begin position="517"/>
        <end position="752"/>
    </location>
</feature>
<evidence type="ECO:0000313" key="6">
    <source>
        <dbReference type="Proteomes" id="UP001347796"/>
    </source>
</evidence>
<dbReference type="InterPro" id="IPR051341">
    <property type="entry name" value="Zyg-11_UBL_adapter"/>
</dbReference>
<comment type="caution">
    <text evidence="5">The sequence shown here is derived from an EMBL/GenBank/DDBJ whole genome shotgun (WGS) entry which is preliminary data.</text>
</comment>
<evidence type="ECO:0000259" key="4">
    <source>
        <dbReference type="Pfam" id="PF22964"/>
    </source>
</evidence>
<dbReference type="InterPro" id="IPR032675">
    <property type="entry name" value="LRR_dom_sf"/>
</dbReference>
<dbReference type="PANTHER" id="PTHR12904:SF22">
    <property type="entry name" value="ZYG-11 FAMILY MEMBER B, CELL CYCLE REGULATOR"/>
    <property type="match status" value="1"/>
</dbReference>